<dbReference type="Proteomes" id="UP000015104">
    <property type="component" value="Unassembled WGS sequence"/>
</dbReference>
<keyword evidence="3" id="KW-1185">Reference proteome</keyword>
<dbReference type="HOGENOM" id="CLU_3300010_0_0_1"/>
<dbReference type="EnsemblMetazoa" id="tetur10g01500.1">
    <property type="protein sequence ID" value="tetur10g01500.1"/>
    <property type="gene ID" value="tetur10g01500"/>
</dbReference>
<reference evidence="3" key="1">
    <citation type="submission" date="2011-08" db="EMBL/GenBank/DDBJ databases">
        <authorList>
            <person name="Rombauts S."/>
        </authorList>
    </citation>
    <scope>NUCLEOTIDE SEQUENCE</scope>
    <source>
        <strain evidence="3">London</strain>
    </source>
</reference>
<reference evidence="2" key="2">
    <citation type="submission" date="2015-06" db="UniProtKB">
        <authorList>
            <consortium name="EnsemblMetazoa"/>
        </authorList>
    </citation>
    <scope>IDENTIFICATION</scope>
</reference>
<dbReference type="AlphaFoldDB" id="T1KF16"/>
<dbReference type="EMBL" id="CAEY01000030">
    <property type="status" value="NOT_ANNOTATED_CDS"/>
    <property type="molecule type" value="Genomic_DNA"/>
</dbReference>
<feature type="region of interest" description="Disordered" evidence="1">
    <location>
        <begin position="10"/>
        <end position="40"/>
    </location>
</feature>
<evidence type="ECO:0000313" key="2">
    <source>
        <dbReference type="EnsemblMetazoa" id="tetur10g01500.1"/>
    </source>
</evidence>
<organism evidence="2 3">
    <name type="scientific">Tetranychus urticae</name>
    <name type="common">Two-spotted spider mite</name>
    <dbReference type="NCBI Taxonomy" id="32264"/>
    <lineage>
        <taxon>Eukaryota</taxon>
        <taxon>Metazoa</taxon>
        <taxon>Ecdysozoa</taxon>
        <taxon>Arthropoda</taxon>
        <taxon>Chelicerata</taxon>
        <taxon>Arachnida</taxon>
        <taxon>Acari</taxon>
        <taxon>Acariformes</taxon>
        <taxon>Trombidiformes</taxon>
        <taxon>Prostigmata</taxon>
        <taxon>Eleutherengona</taxon>
        <taxon>Raphignathae</taxon>
        <taxon>Tetranychoidea</taxon>
        <taxon>Tetranychidae</taxon>
        <taxon>Tetranychus</taxon>
    </lineage>
</organism>
<evidence type="ECO:0000313" key="3">
    <source>
        <dbReference type="Proteomes" id="UP000015104"/>
    </source>
</evidence>
<accession>T1KF16</accession>
<name>T1KF16_TETUR</name>
<feature type="compositionally biased region" description="Basic and acidic residues" evidence="1">
    <location>
        <begin position="23"/>
        <end position="40"/>
    </location>
</feature>
<protein>
    <submittedName>
        <fullName evidence="2">Uncharacterized protein</fullName>
    </submittedName>
</protein>
<evidence type="ECO:0000256" key="1">
    <source>
        <dbReference type="SAM" id="MobiDB-lite"/>
    </source>
</evidence>
<sequence length="40" mass="4419">MTVAIVLMEAHGSEGVSQNQGHYRSEPWNKRKGFTKDDGG</sequence>
<proteinExistence type="predicted"/>